<evidence type="ECO:0000256" key="13">
    <source>
        <dbReference type="ARBA" id="ARBA00022723"/>
    </source>
</evidence>
<protein>
    <recommendedName>
        <fullName evidence="7 17">Phosphoenolpyruvate-protein phosphotransferase</fullName>
        <ecNumber evidence="6 17">2.7.3.9</ecNumber>
    </recommendedName>
    <alternativeName>
        <fullName evidence="16 17">Phosphotransferase system, enzyme I</fullName>
    </alternativeName>
</protein>
<keyword evidence="9 17" id="KW-0963">Cytoplasm</keyword>
<evidence type="ECO:0000256" key="1">
    <source>
        <dbReference type="ARBA" id="ARBA00000683"/>
    </source>
</evidence>
<dbReference type="PROSITE" id="PS00370">
    <property type="entry name" value="PEP_ENZYMES_PHOS_SITE"/>
    <property type="match status" value="1"/>
</dbReference>
<dbReference type="PANTHER" id="PTHR46244:SF3">
    <property type="entry name" value="PHOSPHOENOLPYRUVATE-PROTEIN PHOSPHOTRANSFERASE"/>
    <property type="match status" value="1"/>
</dbReference>
<evidence type="ECO:0000256" key="6">
    <source>
        <dbReference type="ARBA" id="ARBA00012232"/>
    </source>
</evidence>
<dbReference type="EC" id="2.7.3.9" evidence="6 17"/>
<keyword evidence="23" id="KW-1185">Reference proteome</keyword>
<evidence type="ECO:0000256" key="15">
    <source>
        <dbReference type="ARBA" id="ARBA00022842"/>
    </source>
</evidence>
<dbReference type="Pfam" id="PF00391">
    <property type="entry name" value="PEP-utilizers"/>
    <property type="match status" value="1"/>
</dbReference>
<comment type="caution">
    <text evidence="22">The sequence shown here is derived from an EMBL/GenBank/DDBJ whole genome shotgun (WGS) entry which is preliminary data.</text>
</comment>
<dbReference type="InterPro" id="IPR000121">
    <property type="entry name" value="PEP_util_C"/>
</dbReference>
<dbReference type="Gene3D" id="1.10.274.10">
    <property type="entry name" value="PtsI, HPr-binding domain"/>
    <property type="match status" value="1"/>
</dbReference>
<dbReference type="NCBIfam" id="TIGR01417">
    <property type="entry name" value="PTS_I_fam"/>
    <property type="match status" value="1"/>
</dbReference>
<dbReference type="InterPro" id="IPR036637">
    <property type="entry name" value="Phosphohistidine_dom_sf"/>
</dbReference>
<keyword evidence="15 17" id="KW-0460">Magnesium</keyword>
<dbReference type="InterPro" id="IPR023151">
    <property type="entry name" value="PEP_util_CS"/>
</dbReference>
<reference evidence="23" key="1">
    <citation type="journal article" date="2019" name="Int. J. Syst. Evol. Microbiol.">
        <title>The Global Catalogue of Microorganisms (GCM) 10K type strain sequencing project: providing services to taxonomists for standard genome sequencing and annotation.</title>
        <authorList>
            <consortium name="The Broad Institute Genomics Platform"/>
            <consortium name="The Broad Institute Genome Sequencing Center for Infectious Disease"/>
            <person name="Wu L."/>
            <person name="Ma J."/>
        </authorList>
    </citation>
    <scope>NUCLEOTIDE SEQUENCE [LARGE SCALE GENOMIC DNA]</scope>
    <source>
        <strain evidence="23">JCM 3115</strain>
    </source>
</reference>
<dbReference type="PROSITE" id="PS00742">
    <property type="entry name" value="PEP_ENZYMES_2"/>
    <property type="match status" value="1"/>
</dbReference>
<evidence type="ECO:0000259" key="19">
    <source>
        <dbReference type="Pfam" id="PF00391"/>
    </source>
</evidence>
<feature type="region of interest" description="Disordered" evidence="18">
    <location>
        <begin position="77"/>
        <end position="96"/>
    </location>
</feature>
<accession>A0ABQ2RI60</accession>
<feature type="compositionally biased region" description="Basic and acidic residues" evidence="18">
    <location>
        <begin position="587"/>
        <end position="597"/>
    </location>
</feature>
<evidence type="ECO:0000259" key="21">
    <source>
        <dbReference type="Pfam" id="PF05524"/>
    </source>
</evidence>
<comment type="catalytic activity">
    <reaction evidence="1 17">
        <text>L-histidyl-[protein] + phosphoenolpyruvate = N(pros)-phospho-L-histidyl-[protein] + pyruvate</text>
        <dbReference type="Rhea" id="RHEA:23880"/>
        <dbReference type="Rhea" id="RHEA-COMP:9745"/>
        <dbReference type="Rhea" id="RHEA-COMP:9746"/>
        <dbReference type="ChEBI" id="CHEBI:15361"/>
        <dbReference type="ChEBI" id="CHEBI:29979"/>
        <dbReference type="ChEBI" id="CHEBI:58702"/>
        <dbReference type="ChEBI" id="CHEBI:64837"/>
        <dbReference type="EC" id="2.7.3.9"/>
    </reaction>
</comment>
<evidence type="ECO:0000259" key="20">
    <source>
        <dbReference type="Pfam" id="PF02896"/>
    </source>
</evidence>
<evidence type="ECO:0000256" key="7">
    <source>
        <dbReference type="ARBA" id="ARBA00016544"/>
    </source>
</evidence>
<evidence type="ECO:0000256" key="11">
    <source>
        <dbReference type="ARBA" id="ARBA00022679"/>
    </source>
</evidence>
<comment type="cofactor">
    <cofactor evidence="2 17">
        <name>Mg(2+)</name>
        <dbReference type="ChEBI" id="CHEBI:18420"/>
    </cofactor>
</comment>
<dbReference type="InterPro" id="IPR024692">
    <property type="entry name" value="PTS_EI"/>
</dbReference>
<evidence type="ECO:0000313" key="22">
    <source>
        <dbReference type="EMBL" id="GGQ27214.1"/>
    </source>
</evidence>
<feature type="compositionally biased region" description="Low complexity" evidence="18">
    <location>
        <begin position="31"/>
        <end position="48"/>
    </location>
</feature>
<feature type="region of interest" description="Disordered" evidence="18">
    <location>
        <begin position="587"/>
        <end position="608"/>
    </location>
</feature>
<dbReference type="InterPro" id="IPR050499">
    <property type="entry name" value="PEP-utilizing_PTS_enzyme"/>
</dbReference>
<evidence type="ECO:0000256" key="17">
    <source>
        <dbReference type="PIRNR" id="PIRNR000732"/>
    </source>
</evidence>
<comment type="function">
    <text evidence="3 17">General (non sugar-specific) component of the phosphoenolpyruvate-dependent sugar phosphotransferase system (sugar PTS). This major carbohydrate active-transport system catalyzes the phosphorylation of incoming sugar substrates concomitantly with their translocation across the cell membrane. Enzyme I transfers the phosphoryl group from phosphoenolpyruvate (PEP) to the phosphoryl carrier protein (HPr).</text>
</comment>
<dbReference type="InterPro" id="IPR018274">
    <property type="entry name" value="PEP_util_AS"/>
</dbReference>
<dbReference type="EMBL" id="BMQJ01000023">
    <property type="protein sequence ID" value="GGQ27214.1"/>
    <property type="molecule type" value="Genomic_DNA"/>
</dbReference>
<comment type="subcellular location">
    <subcellularLocation>
        <location evidence="4 17">Cytoplasm</location>
    </subcellularLocation>
</comment>
<keyword evidence="14 17" id="KW-0418">Kinase</keyword>
<dbReference type="Pfam" id="PF05524">
    <property type="entry name" value="PEP-utilisers_N"/>
    <property type="match status" value="1"/>
</dbReference>
<evidence type="ECO:0000256" key="10">
    <source>
        <dbReference type="ARBA" id="ARBA00022597"/>
    </source>
</evidence>
<name>A0ABQ2RI60_9ACTN</name>
<dbReference type="Proteomes" id="UP000611554">
    <property type="component" value="Unassembled WGS sequence"/>
</dbReference>
<evidence type="ECO:0000256" key="5">
    <source>
        <dbReference type="ARBA" id="ARBA00007837"/>
    </source>
</evidence>
<gene>
    <name evidence="22" type="primary">ptsI</name>
    <name evidence="22" type="ORF">GCM10010140_66700</name>
</gene>
<evidence type="ECO:0000256" key="8">
    <source>
        <dbReference type="ARBA" id="ARBA00022448"/>
    </source>
</evidence>
<sequence length="608" mass="61976">MSEPTAAPVPVPETAPSPGNTTGTGTAPEIGTNPGTAAGTGTAAPGGPVISTAVTGGPVTGTLRGLGVGPGRAAGRAFRMAGPPPLPTPVRGGDPDRERREALRALAAVASELEARSVAASDPAASAILEAQSFIAADPGLLESVEGNVAAGMDAAHAVDAACAGYREALLAAGGLIAERAADLDDIRNRAVAEVLGLPVPGVPDPGHPFVLVADDLAPADTAGLDTGTVLALVTERGGPTSHTAILARALGLPAVVSCPGATRIGEGTWVSVDGTTGEVRTGIGEEEAAEIRRRATADRLRRATSGGPGRTADGHPVELLLNIGSAADLRPEVEAEGVGLFRTEFLFLDRREAPGFDEQVAAYEEVFRAFPDGKVVVRTLDAGSDKPLPFLGAGREPNPALGVRGLRVARGRPAVLDTQLDAIAEAARRSDAEPWVMAPMVSTVAEADDFAARARARGITRVGAMIEVPAAALRADRLLERLDFLSIGTNDLSQYAFAADRQHGELADLLDPWQPGLLRLVSECARAGRAAGKPVGVCGEAAADPLLAPVLVGLGVTSLSMSAPSVAPVRDALALRSLERCRNDARTALEADDPARARRAVAAGGPR</sequence>
<evidence type="ECO:0000256" key="18">
    <source>
        <dbReference type="SAM" id="MobiDB-lite"/>
    </source>
</evidence>
<keyword evidence="13 17" id="KW-0479">Metal-binding</keyword>
<feature type="region of interest" description="Disordered" evidence="18">
    <location>
        <begin position="297"/>
        <end position="316"/>
    </location>
</feature>
<dbReference type="Gene3D" id="3.20.20.60">
    <property type="entry name" value="Phosphoenolpyruvate-binding domains"/>
    <property type="match status" value="1"/>
</dbReference>
<keyword evidence="10 17" id="KW-0762">Sugar transport</keyword>
<evidence type="ECO:0000256" key="12">
    <source>
        <dbReference type="ARBA" id="ARBA00022683"/>
    </source>
</evidence>
<evidence type="ECO:0000256" key="2">
    <source>
        <dbReference type="ARBA" id="ARBA00001946"/>
    </source>
</evidence>
<feature type="domain" description="PEP-utilising enzyme mobile" evidence="19">
    <location>
        <begin position="210"/>
        <end position="278"/>
    </location>
</feature>
<dbReference type="InterPro" id="IPR008731">
    <property type="entry name" value="PTS_EIN"/>
</dbReference>
<evidence type="ECO:0000256" key="9">
    <source>
        <dbReference type="ARBA" id="ARBA00022490"/>
    </source>
</evidence>
<keyword evidence="12 17" id="KW-0598">Phosphotransferase system</keyword>
<dbReference type="SUPFAM" id="SSF47831">
    <property type="entry name" value="Enzyme I of the PEP:sugar phosphotransferase system HPr-binding (sub)domain"/>
    <property type="match status" value="1"/>
</dbReference>
<dbReference type="PIRSF" id="PIRSF000732">
    <property type="entry name" value="PTS_enzyme_I"/>
    <property type="match status" value="1"/>
</dbReference>
<comment type="similarity">
    <text evidence="5 17">Belongs to the PEP-utilizing enzyme family.</text>
</comment>
<evidence type="ECO:0000256" key="16">
    <source>
        <dbReference type="ARBA" id="ARBA00033235"/>
    </source>
</evidence>
<dbReference type="InterPro" id="IPR006318">
    <property type="entry name" value="PTS_EI-like"/>
</dbReference>
<dbReference type="PANTHER" id="PTHR46244">
    <property type="entry name" value="PHOSPHOENOLPYRUVATE-PROTEIN PHOSPHOTRANSFERASE"/>
    <property type="match status" value="1"/>
</dbReference>
<dbReference type="InterPro" id="IPR008279">
    <property type="entry name" value="PEP-util_enz_mobile_dom"/>
</dbReference>
<dbReference type="InterPro" id="IPR015813">
    <property type="entry name" value="Pyrv/PenolPyrv_kinase-like_dom"/>
</dbReference>
<evidence type="ECO:0000256" key="3">
    <source>
        <dbReference type="ARBA" id="ARBA00002728"/>
    </source>
</evidence>
<evidence type="ECO:0000256" key="4">
    <source>
        <dbReference type="ARBA" id="ARBA00004496"/>
    </source>
</evidence>
<keyword evidence="8 17" id="KW-0813">Transport</keyword>
<feature type="region of interest" description="Disordered" evidence="18">
    <location>
        <begin position="1"/>
        <end position="56"/>
    </location>
</feature>
<evidence type="ECO:0000313" key="23">
    <source>
        <dbReference type="Proteomes" id="UP000611554"/>
    </source>
</evidence>
<dbReference type="InterPro" id="IPR040442">
    <property type="entry name" value="Pyrv_kinase-like_dom_sf"/>
</dbReference>
<dbReference type="InterPro" id="IPR036618">
    <property type="entry name" value="PtsI_HPr-bd_sf"/>
</dbReference>
<proteinExistence type="inferred from homology"/>
<keyword evidence="11 17" id="KW-0808">Transferase</keyword>
<feature type="domain" description="PEP-utilising enzyme C-terminal" evidence="20">
    <location>
        <begin position="310"/>
        <end position="575"/>
    </location>
</feature>
<feature type="domain" description="Phosphotransferase system enzyme I N-terminal" evidence="21">
    <location>
        <begin position="64"/>
        <end position="180"/>
    </location>
</feature>
<organism evidence="22 23">
    <name type="scientific">Streptosporangium pseudovulgare</name>
    <dbReference type="NCBI Taxonomy" id="35765"/>
    <lineage>
        <taxon>Bacteria</taxon>
        <taxon>Bacillati</taxon>
        <taxon>Actinomycetota</taxon>
        <taxon>Actinomycetes</taxon>
        <taxon>Streptosporangiales</taxon>
        <taxon>Streptosporangiaceae</taxon>
        <taxon>Streptosporangium</taxon>
    </lineage>
</organism>
<dbReference type="PRINTS" id="PR01736">
    <property type="entry name" value="PHPHTRNFRASE"/>
</dbReference>
<dbReference type="SUPFAM" id="SSF51621">
    <property type="entry name" value="Phosphoenolpyruvate/pyruvate domain"/>
    <property type="match status" value="1"/>
</dbReference>
<dbReference type="Pfam" id="PF02896">
    <property type="entry name" value="PEP-utilizers_C"/>
    <property type="match status" value="1"/>
</dbReference>
<dbReference type="Gene3D" id="3.50.30.10">
    <property type="entry name" value="Phosphohistidine domain"/>
    <property type="match status" value="1"/>
</dbReference>
<evidence type="ECO:0000256" key="14">
    <source>
        <dbReference type="ARBA" id="ARBA00022777"/>
    </source>
</evidence>
<dbReference type="SUPFAM" id="SSF52009">
    <property type="entry name" value="Phosphohistidine domain"/>
    <property type="match status" value="1"/>
</dbReference>